<evidence type="ECO:0000256" key="7">
    <source>
        <dbReference type="ARBA" id="ARBA00035110"/>
    </source>
</evidence>
<keyword evidence="9" id="KW-1185">Reference proteome</keyword>
<comment type="similarity">
    <text evidence="7">Belongs to the Leviviricetes maturation protein family.</text>
</comment>
<keyword evidence="4" id="KW-0946">Virion</keyword>
<dbReference type="Proteomes" id="UP001058056">
    <property type="component" value="Segment"/>
</dbReference>
<dbReference type="InterPro" id="IPR005563">
    <property type="entry name" value="A_protein"/>
</dbReference>
<comment type="subcellular location">
    <subcellularLocation>
        <location evidence="1">Virion</location>
    </subcellularLocation>
</comment>
<evidence type="ECO:0000256" key="1">
    <source>
        <dbReference type="ARBA" id="ARBA00004328"/>
    </source>
</evidence>
<evidence type="ECO:0000313" key="9">
    <source>
        <dbReference type="Proteomes" id="UP001058056"/>
    </source>
</evidence>
<keyword evidence="6" id="KW-1160">Virus entry into host cell</keyword>
<protein>
    <submittedName>
        <fullName evidence="8">Maturation protein</fullName>
    </submittedName>
</protein>
<proteinExistence type="inferred from homology"/>
<name>A0ABY3SST4_9VIRU</name>
<organism evidence="8 9">
    <name type="scientific">Leviviridae sp</name>
    <dbReference type="NCBI Taxonomy" id="2027243"/>
    <lineage>
        <taxon>Viruses</taxon>
        <taxon>Riboviria</taxon>
        <taxon>Orthornavirae</taxon>
        <taxon>Lenarviricota</taxon>
        <taxon>Leviviricetes</taxon>
        <taxon>Norzivirales</taxon>
        <taxon>Fiersviridae</taxon>
    </lineage>
</organism>
<dbReference type="EMBL" id="MZ679735">
    <property type="protein sequence ID" value="UJQ85649.1"/>
    <property type="molecule type" value="Genomic_RNA"/>
</dbReference>
<evidence type="ECO:0000256" key="2">
    <source>
        <dbReference type="ARBA" id="ARBA00022581"/>
    </source>
</evidence>
<evidence type="ECO:0000256" key="3">
    <source>
        <dbReference type="ARBA" id="ARBA00022804"/>
    </source>
</evidence>
<evidence type="ECO:0000256" key="5">
    <source>
        <dbReference type="ARBA" id="ARBA00023104"/>
    </source>
</evidence>
<evidence type="ECO:0000256" key="6">
    <source>
        <dbReference type="ARBA" id="ARBA00023296"/>
    </source>
</evidence>
<reference evidence="8" key="2">
    <citation type="journal article" date="2022" name="Nat. Microbiol.">
        <title>RNA viromes from terrestrial sites across China expand environmental viral diversity.</title>
        <authorList>
            <person name="Chiapello M."/>
            <person name="Rodriguez-Romero J."/>
            <person name="Ayllon M.A."/>
            <person name="Turina M."/>
        </authorList>
    </citation>
    <scope>NUCLEOTIDE SEQUENCE</scope>
    <source>
        <strain evidence="8">376R-k141_462894</strain>
    </source>
</reference>
<dbReference type="Pfam" id="PF03863">
    <property type="entry name" value="Phage_mat-A"/>
    <property type="match status" value="1"/>
</dbReference>
<sequence length="374" mass="41934">MPSRNRVEEMPFTDGGIRAQWREATQSWIIPPNPIILNGAYRYRGVCDDTIGSPGVAHPLTIEKKTNTFLTINGMKTYPNGDFYYHTNYVPVTSIDVGHLTVNKGDTLANDFTRLYARTNPNRATVMGAVSIAELRDLPRMVKLAGESILKNSAGGYLSWTFGWAPLLDDLRKLLDFNGAVDRKVKELHRLYSKGGLRRRMTLHKTEGADANSFSGGPGDAQWVINQKITTQYRKWGTVRWYPTSLPPKNEGEYRRLAIQLAFGLDVSASTVWNVLPWTWLIDWFSNVGDYLEAYKNTVPVTPVNACIMQTTRTRKHSVKSPSSDKVWEISHGQATRTSLQRTLGSPSITASIPFLTGRQLSILSALAITRLTR</sequence>
<reference evidence="8" key="1">
    <citation type="submission" date="2021-05" db="EMBL/GenBank/DDBJ databases">
        <authorList>
            <person name="Chen Y.-M."/>
            <person name="Zhang Y.-Z."/>
        </authorList>
    </citation>
    <scope>NUCLEOTIDE SEQUENCE</scope>
    <source>
        <strain evidence="8">376R-k141_462894</strain>
    </source>
</reference>
<keyword evidence="2" id="KW-0945">Host-virus interaction</keyword>
<keyword evidence="3" id="KW-1161">Viral attachment to host cell</keyword>
<evidence type="ECO:0000256" key="4">
    <source>
        <dbReference type="ARBA" id="ARBA00022844"/>
    </source>
</evidence>
<evidence type="ECO:0000313" key="8">
    <source>
        <dbReference type="EMBL" id="UJQ85649.1"/>
    </source>
</evidence>
<keyword evidence="5" id="KW-1175">Viral attachment to host cell pilus</keyword>
<accession>A0ABY3SST4</accession>